<dbReference type="SMART" id="SM00382">
    <property type="entry name" value="AAA"/>
    <property type="match status" value="1"/>
</dbReference>
<proteinExistence type="inferred from homology"/>
<dbReference type="Pfam" id="PF08352">
    <property type="entry name" value="oligo_HPY"/>
    <property type="match status" value="1"/>
</dbReference>
<dbReference type="AlphaFoldDB" id="A0AAU8J2K5"/>
<dbReference type="InterPro" id="IPR017871">
    <property type="entry name" value="ABC_transporter-like_CS"/>
</dbReference>
<evidence type="ECO:0000313" key="6">
    <source>
        <dbReference type="EMBL" id="XCJ74675.1"/>
    </source>
</evidence>
<evidence type="ECO:0000256" key="4">
    <source>
        <dbReference type="ARBA" id="ARBA00022840"/>
    </source>
</evidence>
<dbReference type="PANTHER" id="PTHR43776:SF7">
    <property type="entry name" value="D,D-DIPEPTIDE TRANSPORT ATP-BINDING PROTEIN DDPF-RELATED"/>
    <property type="match status" value="1"/>
</dbReference>
<protein>
    <submittedName>
        <fullName evidence="6">ABC transporter ATP-binding protein</fullName>
    </submittedName>
</protein>
<dbReference type="Gene3D" id="3.40.50.300">
    <property type="entry name" value="P-loop containing nucleotide triphosphate hydrolases"/>
    <property type="match status" value="1"/>
</dbReference>
<dbReference type="SUPFAM" id="SSF52540">
    <property type="entry name" value="P-loop containing nucleoside triphosphate hydrolases"/>
    <property type="match status" value="1"/>
</dbReference>
<keyword evidence="3" id="KW-0547">Nucleotide-binding</keyword>
<dbReference type="GO" id="GO:0005524">
    <property type="term" value="F:ATP binding"/>
    <property type="evidence" value="ECO:0007669"/>
    <property type="project" value="UniProtKB-KW"/>
</dbReference>
<dbReference type="PROSITE" id="PS50893">
    <property type="entry name" value="ABC_TRANSPORTER_2"/>
    <property type="match status" value="1"/>
</dbReference>
<feature type="domain" description="ABC transporter" evidence="5">
    <location>
        <begin position="11"/>
        <end position="261"/>
    </location>
</feature>
<sequence length="333" mass="36018">MTTTSEPLLEIGGLDVSYGRRGTVRAAARRTRVLTGVGLDVRAGDVVGVIGETGSGKTTLARAAVGLVRPDAGTVRFGGRELTGLDRRALRAFRRSGQVQYMFQDPLRSQDPDLTVRRIVAEPLAVAGTLTRRERAVRADETLALVGLEADRFGDRVPAQLSGGQRQRVSLARAIVTRPRLLFSDEPVSALDASNRNLVLALLDRLRRELGLAVVVISHDLSSLAGIADRVAVLYRGRLVEQGPIGEVLQHPRHPYTALLTASAPSVRGEHRLLPAQLRAPAERAPWPDGTGCVFAPRCRFADDTCRTEPDAIHAAGRAVACHHAGTWRERLN</sequence>
<dbReference type="GO" id="GO:0015833">
    <property type="term" value="P:peptide transport"/>
    <property type="evidence" value="ECO:0007669"/>
    <property type="project" value="InterPro"/>
</dbReference>
<evidence type="ECO:0000259" key="5">
    <source>
        <dbReference type="PROSITE" id="PS50893"/>
    </source>
</evidence>
<comment type="similarity">
    <text evidence="1">Belongs to the ABC transporter superfamily.</text>
</comment>
<reference evidence="6" key="1">
    <citation type="submission" date="2024-06" db="EMBL/GenBank/DDBJ databases">
        <title>Streptomyces sp. strain HUAS MG91 genome sequences.</title>
        <authorList>
            <person name="Mo P."/>
        </authorList>
    </citation>
    <scope>NUCLEOTIDE SEQUENCE</scope>
    <source>
        <strain evidence="6">HUAS MG91</strain>
    </source>
</reference>
<dbReference type="GO" id="GO:0016887">
    <property type="term" value="F:ATP hydrolysis activity"/>
    <property type="evidence" value="ECO:0007669"/>
    <property type="project" value="InterPro"/>
</dbReference>
<dbReference type="PANTHER" id="PTHR43776">
    <property type="entry name" value="TRANSPORT ATP-BINDING PROTEIN"/>
    <property type="match status" value="1"/>
</dbReference>
<dbReference type="NCBIfam" id="TIGR01727">
    <property type="entry name" value="oligo_HPY"/>
    <property type="match status" value="1"/>
</dbReference>
<keyword evidence="4 6" id="KW-0067">ATP-binding</keyword>
<name>A0AAU8J2K5_9ACTN</name>
<dbReference type="CDD" id="cd03257">
    <property type="entry name" value="ABC_NikE_OppD_transporters"/>
    <property type="match status" value="1"/>
</dbReference>
<evidence type="ECO:0000256" key="2">
    <source>
        <dbReference type="ARBA" id="ARBA00022448"/>
    </source>
</evidence>
<dbReference type="InterPro" id="IPR050319">
    <property type="entry name" value="ABC_transp_ATP-bind"/>
</dbReference>
<dbReference type="GO" id="GO:0055085">
    <property type="term" value="P:transmembrane transport"/>
    <property type="evidence" value="ECO:0007669"/>
    <property type="project" value="UniProtKB-ARBA"/>
</dbReference>
<dbReference type="KEGG" id="stac:ABII15_33985"/>
<organism evidence="6">
    <name type="scientific">Streptomyces tabacisoli</name>
    <dbReference type="NCBI Taxonomy" id="3156398"/>
    <lineage>
        <taxon>Bacteria</taxon>
        <taxon>Bacillati</taxon>
        <taxon>Actinomycetota</taxon>
        <taxon>Actinomycetes</taxon>
        <taxon>Kitasatosporales</taxon>
        <taxon>Streptomycetaceae</taxon>
        <taxon>Streptomyces</taxon>
    </lineage>
</organism>
<dbReference type="InterPro" id="IPR013563">
    <property type="entry name" value="Oligopep_ABC_C"/>
</dbReference>
<dbReference type="InterPro" id="IPR027417">
    <property type="entry name" value="P-loop_NTPase"/>
</dbReference>
<dbReference type="Pfam" id="PF00005">
    <property type="entry name" value="ABC_tran"/>
    <property type="match status" value="1"/>
</dbReference>
<evidence type="ECO:0000256" key="3">
    <source>
        <dbReference type="ARBA" id="ARBA00022741"/>
    </source>
</evidence>
<keyword evidence="2" id="KW-0813">Transport</keyword>
<dbReference type="EMBL" id="CP159534">
    <property type="protein sequence ID" value="XCJ74675.1"/>
    <property type="molecule type" value="Genomic_DNA"/>
</dbReference>
<evidence type="ECO:0000256" key="1">
    <source>
        <dbReference type="ARBA" id="ARBA00005417"/>
    </source>
</evidence>
<dbReference type="InterPro" id="IPR003439">
    <property type="entry name" value="ABC_transporter-like_ATP-bd"/>
</dbReference>
<accession>A0AAU8J2K5</accession>
<dbReference type="InterPro" id="IPR003593">
    <property type="entry name" value="AAA+_ATPase"/>
</dbReference>
<dbReference type="RefSeq" id="WP_353946112.1">
    <property type="nucleotide sequence ID" value="NZ_CP159534.1"/>
</dbReference>
<gene>
    <name evidence="6" type="ORF">ABII15_33985</name>
</gene>
<dbReference type="PROSITE" id="PS00211">
    <property type="entry name" value="ABC_TRANSPORTER_1"/>
    <property type="match status" value="1"/>
</dbReference>